<dbReference type="PANTHER" id="PTHR43124">
    <property type="entry name" value="PURINE EFFLUX PUMP PBUE"/>
    <property type="match status" value="1"/>
</dbReference>
<keyword evidence="2" id="KW-1003">Cell membrane</keyword>
<dbReference type="PANTHER" id="PTHR43124:SF10">
    <property type="entry name" value="PURINE EFFLUX PUMP PBUE"/>
    <property type="match status" value="1"/>
</dbReference>
<protein>
    <submittedName>
        <fullName evidence="7">MFS transporter</fullName>
    </submittedName>
</protein>
<feature type="transmembrane region" description="Helical" evidence="6">
    <location>
        <begin position="255"/>
        <end position="273"/>
    </location>
</feature>
<feature type="transmembrane region" description="Helical" evidence="6">
    <location>
        <begin position="145"/>
        <end position="168"/>
    </location>
</feature>
<feature type="transmembrane region" description="Helical" evidence="6">
    <location>
        <begin position="338"/>
        <end position="361"/>
    </location>
</feature>
<dbReference type="Proteomes" id="UP000693952">
    <property type="component" value="Chromosome"/>
</dbReference>
<evidence type="ECO:0000313" key="7">
    <source>
        <dbReference type="EMBL" id="QXH38777.1"/>
    </source>
</evidence>
<dbReference type="RefSeq" id="WP_124347990.1">
    <property type="nucleotide sequence ID" value="NZ_CP027706.1"/>
</dbReference>
<reference evidence="7" key="1">
    <citation type="submission" date="2021-06" db="EMBL/GenBank/DDBJ databases">
        <title>Updating the genus Pseudomonas: Description of 43 new species and partition of the Pseudomonas putida group.</title>
        <authorList>
            <person name="Girard L."/>
            <person name="Lood C."/>
            <person name="Vandamme P."/>
            <person name="Rokni-Zadeh H."/>
            <person name="van Noort V."/>
            <person name="Hofte M."/>
            <person name="Lavigne R."/>
            <person name="De Mot R."/>
        </authorList>
    </citation>
    <scope>NUCLEOTIDE SEQUENCE</scope>
    <source>
        <strain evidence="7">CMR12a</strain>
    </source>
</reference>
<evidence type="ECO:0000256" key="3">
    <source>
        <dbReference type="ARBA" id="ARBA00022692"/>
    </source>
</evidence>
<sequence>MSVPSAPAVEMAQSRDRLRLLAVILFSAIGPLVLLTAPALVSRYIVELGMDNRQVGWLFSLELGAMAISTLPTYLWMRRYDWRWIAGLAGSLFLLGNLFSAWLMSEPSPGFGLLAALRFLTAFSEAALVLVCLGTAGTLPNATRAFGLWVTGQLVLAALCLQLMPWLFEHWGVSSFFLLIALFTALILPLVLSLPAGSHDDNRPLPPRQAQAMLLKICLGMLAIFLFYLSLSGIWTFAGELARLRGISTGDSASALASASLMGVAGAAMASWIGVRGRRAWLLALGYLAMTAGLFGLLGEISTWRYLLAACAFKFAWTFALPFLLSAISDYDRQGGKLVVLANLAICGGLAVGPSLAAWLLGDTLDFGLLLLASMAICALSFLAILPLAGNRR</sequence>
<feature type="transmembrane region" description="Helical" evidence="6">
    <location>
        <begin position="304"/>
        <end position="326"/>
    </location>
</feature>
<evidence type="ECO:0000256" key="6">
    <source>
        <dbReference type="SAM" id="Phobius"/>
    </source>
</evidence>
<feature type="transmembrane region" description="Helical" evidence="6">
    <location>
        <begin position="84"/>
        <end position="104"/>
    </location>
</feature>
<feature type="transmembrane region" description="Helical" evidence="6">
    <location>
        <begin position="174"/>
        <end position="192"/>
    </location>
</feature>
<gene>
    <name evidence="7" type="ORF">KSS89_21260</name>
</gene>
<evidence type="ECO:0000256" key="2">
    <source>
        <dbReference type="ARBA" id="ARBA00022475"/>
    </source>
</evidence>
<feature type="transmembrane region" description="Helical" evidence="6">
    <location>
        <begin position="57"/>
        <end position="77"/>
    </location>
</feature>
<evidence type="ECO:0000256" key="1">
    <source>
        <dbReference type="ARBA" id="ARBA00004651"/>
    </source>
</evidence>
<name>A0ABX8MJE8_9PSED</name>
<feature type="transmembrane region" description="Helical" evidence="6">
    <location>
        <begin position="213"/>
        <end position="235"/>
    </location>
</feature>
<keyword evidence="5 6" id="KW-0472">Membrane</keyword>
<dbReference type="InterPro" id="IPR050189">
    <property type="entry name" value="MFS_Efflux_Transporters"/>
</dbReference>
<dbReference type="InterPro" id="IPR036259">
    <property type="entry name" value="MFS_trans_sf"/>
</dbReference>
<keyword evidence="3 6" id="KW-0812">Transmembrane</keyword>
<evidence type="ECO:0000256" key="5">
    <source>
        <dbReference type="ARBA" id="ARBA00023136"/>
    </source>
</evidence>
<evidence type="ECO:0000313" key="8">
    <source>
        <dbReference type="Proteomes" id="UP000693952"/>
    </source>
</evidence>
<dbReference type="Pfam" id="PF07690">
    <property type="entry name" value="MFS_1"/>
    <property type="match status" value="1"/>
</dbReference>
<feature type="transmembrane region" description="Helical" evidence="6">
    <location>
        <begin position="110"/>
        <end position="133"/>
    </location>
</feature>
<keyword evidence="8" id="KW-1185">Reference proteome</keyword>
<dbReference type="SUPFAM" id="SSF103473">
    <property type="entry name" value="MFS general substrate transporter"/>
    <property type="match status" value="1"/>
</dbReference>
<comment type="subcellular location">
    <subcellularLocation>
        <location evidence="1">Cell membrane</location>
        <topology evidence="1">Multi-pass membrane protein</topology>
    </subcellularLocation>
</comment>
<accession>A0ABX8MJE8</accession>
<proteinExistence type="predicted"/>
<keyword evidence="4 6" id="KW-1133">Transmembrane helix</keyword>
<dbReference type="Gene3D" id="1.20.1250.20">
    <property type="entry name" value="MFS general substrate transporter like domains"/>
    <property type="match status" value="2"/>
</dbReference>
<organism evidence="7 8">
    <name type="scientific">Pseudomonas sessilinigenes</name>
    <dbReference type="NCBI Taxonomy" id="658629"/>
    <lineage>
        <taxon>Bacteria</taxon>
        <taxon>Pseudomonadati</taxon>
        <taxon>Pseudomonadota</taxon>
        <taxon>Gammaproteobacteria</taxon>
        <taxon>Pseudomonadales</taxon>
        <taxon>Pseudomonadaceae</taxon>
        <taxon>Pseudomonas</taxon>
    </lineage>
</organism>
<dbReference type="InterPro" id="IPR011701">
    <property type="entry name" value="MFS"/>
</dbReference>
<feature type="transmembrane region" description="Helical" evidence="6">
    <location>
        <begin position="20"/>
        <end position="45"/>
    </location>
</feature>
<evidence type="ECO:0000256" key="4">
    <source>
        <dbReference type="ARBA" id="ARBA00022989"/>
    </source>
</evidence>
<dbReference type="EMBL" id="CP077074">
    <property type="protein sequence ID" value="QXH38777.1"/>
    <property type="molecule type" value="Genomic_DNA"/>
</dbReference>
<feature type="transmembrane region" description="Helical" evidence="6">
    <location>
        <begin position="280"/>
        <end position="298"/>
    </location>
</feature>
<feature type="transmembrane region" description="Helical" evidence="6">
    <location>
        <begin position="367"/>
        <end position="389"/>
    </location>
</feature>